<evidence type="ECO:0000313" key="1">
    <source>
        <dbReference type="EMBL" id="KOO29994.1"/>
    </source>
</evidence>
<gene>
    <name evidence="1" type="ORF">Ctob_011076</name>
</gene>
<reference evidence="2" key="1">
    <citation type="journal article" date="2015" name="PLoS Genet.">
        <title>Genome Sequence and Transcriptome Analyses of Chrysochromulina tobin: Metabolic Tools for Enhanced Algal Fitness in the Prominent Order Prymnesiales (Haptophyceae).</title>
        <authorList>
            <person name="Hovde B.T."/>
            <person name="Deodato C.R."/>
            <person name="Hunsperger H.M."/>
            <person name="Ryken S.A."/>
            <person name="Yost W."/>
            <person name="Jha R.K."/>
            <person name="Patterson J."/>
            <person name="Monnat R.J. Jr."/>
            <person name="Barlow S.B."/>
            <person name="Starkenburg S.R."/>
            <person name="Cattolico R.A."/>
        </authorList>
    </citation>
    <scope>NUCLEOTIDE SEQUENCE</scope>
    <source>
        <strain evidence="2">CCMP291</strain>
    </source>
</reference>
<proteinExistence type="predicted"/>
<dbReference type="EMBL" id="JWZX01002315">
    <property type="protein sequence ID" value="KOO29994.1"/>
    <property type="molecule type" value="Genomic_DNA"/>
</dbReference>
<dbReference type="AlphaFoldDB" id="A0A0M0JTW9"/>
<comment type="caution">
    <text evidence="1">The sequence shown here is derived from an EMBL/GenBank/DDBJ whole genome shotgun (WGS) entry which is preliminary data.</text>
</comment>
<sequence>MALQMLGGSLAFTTPSVHFAASTVTMCASNGSPEARDKLIGLIASEWPSYDDSTTTLGAFVHTSMCSTDAKGRVVAVTKAPAVPVDSVPKMIGLMHNQWPNVYDSKATLGGFVHTSFCTTDMIGMVVPTAPAPCVPVDSVPAVVGLTQSQWPAIDDSSKTLGSFVFTSM</sequence>
<keyword evidence="2" id="KW-1185">Reference proteome</keyword>
<evidence type="ECO:0000313" key="2">
    <source>
        <dbReference type="Proteomes" id="UP000037460"/>
    </source>
</evidence>
<protein>
    <submittedName>
        <fullName evidence="1">Uncharacterized protein</fullName>
    </submittedName>
</protein>
<organism evidence="1 2">
    <name type="scientific">Chrysochromulina tobinii</name>
    <dbReference type="NCBI Taxonomy" id="1460289"/>
    <lineage>
        <taxon>Eukaryota</taxon>
        <taxon>Haptista</taxon>
        <taxon>Haptophyta</taxon>
        <taxon>Prymnesiophyceae</taxon>
        <taxon>Prymnesiales</taxon>
        <taxon>Chrysochromulinaceae</taxon>
        <taxon>Chrysochromulina</taxon>
    </lineage>
</organism>
<accession>A0A0M0JTW9</accession>
<name>A0A0M0JTW9_9EUKA</name>
<dbReference type="Proteomes" id="UP000037460">
    <property type="component" value="Unassembled WGS sequence"/>
</dbReference>